<name>A0ABX0S9S3_PONBL</name>
<dbReference type="Proteomes" id="UP001165941">
    <property type="component" value="Unassembled WGS sequence"/>
</dbReference>
<sequence length="202" mass="20966">MCPLLPTRSGRRAVFVGSLVLATGLGASRALATGFPAVLVSQLLRRGASAGASLALYVARQPARARKILWRFAEASGVDPKDSSEEESSLATDLPGRTLLPVSVLGLLASQAVSALSSLFSAEVFPTVSRGAGLGLVLGAGFLGQAAAPLTDRRGGFFLQHVAFPSLAVLTLLRVLLLPESCGRALPPSLQDADRLRRSPLL</sequence>
<evidence type="ECO:0000313" key="3">
    <source>
        <dbReference type="Proteomes" id="UP001165941"/>
    </source>
</evidence>
<dbReference type="SUPFAM" id="SSF103473">
    <property type="entry name" value="MFS general substrate transporter"/>
    <property type="match status" value="1"/>
</dbReference>
<gene>
    <name evidence="2" type="ORF">BU61_11180</name>
</gene>
<reference evidence="2" key="1">
    <citation type="submission" date="2018-05" db="EMBL/GenBank/DDBJ databases">
        <authorList>
            <person name="Pedro S.L.S."/>
            <person name="Freitas R.C."/>
            <person name="Barreto A.S."/>
            <person name="Lima A.O.S."/>
        </authorList>
    </citation>
    <scope>NUCLEOTIDE SEQUENCE</scope>
    <source>
        <strain evidence="2">BP203</strain>
        <tissue evidence="2">Muscle</tissue>
    </source>
</reference>
<evidence type="ECO:0000256" key="1">
    <source>
        <dbReference type="ARBA" id="ARBA00004141"/>
    </source>
</evidence>
<evidence type="ECO:0000313" key="2">
    <source>
        <dbReference type="EMBL" id="NIG61866.1"/>
    </source>
</evidence>
<organism evidence="2 3">
    <name type="scientific">Pontoporia blainvillei</name>
    <name type="common">Franciscana</name>
    <name type="synonym">Delphinus blainvillei</name>
    <dbReference type="NCBI Taxonomy" id="48723"/>
    <lineage>
        <taxon>Eukaryota</taxon>
        <taxon>Metazoa</taxon>
        <taxon>Chordata</taxon>
        <taxon>Craniata</taxon>
        <taxon>Vertebrata</taxon>
        <taxon>Euteleostomi</taxon>
        <taxon>Mammalia</taxon>
        <taxon>Eutheria</taxon>
        <taxon>Laurasiatheria</taxon>
        <taxon>Artiodactyla</taxon>
        <taxon>Whippomorpha</taxon>
        <taxon>Cetacea</taxon>
        <taxon>Odontoceti</taxon>
        <taxon>Pontoporiidae</taxon>
        <taxon>Pontoporia</taxon>
    </lineage>
</organism>
<comment type="subcellular location">
    <subcellularLocation>
        <location evidence="1">Membrane</location>
        <topology evidence="1">Multi-pass membrane protein</topology>
    </subcellularLocation>
</comment>
<protein>
    <submittedName>
        <fullName evidence="2">Solute carrier</fullName>
    </submittedName>
</protein>
<dbReference type="InterPro" id="IPR036259">
    <property type="entry name" value="MFS_trans_sf"/>
</dbReference>
<comment type="caution">
    <text evidence="2">The sequence shown here is derived from an EMBL/GenBank/DDBJ whole genome shotgun (WGS) entry which is preliminary data.</text>
</comment>
<accession>A0ABX0S9S3</accession>
<dbReference type="EMBL" id="PGGH01377120">
    <property type="protein sequence ID" value="NIG61866.1"/>
    <property type="molecule type" value="Genomic_DNA"/>
</dbReference>
<proteinExistence type="predicted"/>
<keyword evidence="3" id="KW-1185">Reference proteome</keyword>